<reference evidence="3" key="1">
    <citation type="journal article" date="2020" name="Stud. Mycol.">
        <title>101 Dothideomycetes genomes: a test case for predicting lifestyles and emergence of pathogens.</title>
        <authorList>
            <person name="Haridas S."/>
            <person name="Albert R."/>
            <person name="Binder M."/>
            <person name="Bloem J."/>
            <person name="Labutti K."/>
            <person name="Salamov A."/>
            <person name="Andreopoulos B."/>
            <person name="Baker S."/>
            <person name="Barry K."/>
            <person name="Bills G."/>
            <person name="Bluhm B."/>
            <person name="Cannon C."/>
            <person name="Castanera R."/>
            <person name="Culley D."/>
            <person name="Daum C."/>
            <person name="Ezra D."/>
            <person name="Gonzalez J."/>
            <person name="Henrissat B."/>
            <person name="Kuo A."/>
            <person name="Liang C."/>
            <person name="Lipzen A."/>
            <person name="Lutzoni F."/>
            <person name="Magnuson J."/>
            <person name="Mondo S."/>
            <person name="Nolan M."/>
            <person name="Ohm R."/>
            <person name="Pangilinan J."/>
            <person name="Park H.-J."/>
            <person name="Ramirez L."/>
            <person name="Alfaro M."/>
            <person name="Sun H."/>
            <person name="Tritt A."/>
            <person name="Yoshinaga Y."/>
            <person name="Zwiers L.-H."/>
            <person name="Turgeon B."/>
            <person name="Goodwin S."/>
            <person name="Spatafora J."/>
            <person name="Crous P."/>
            <person name="Grigoriev I."/>
        </authorList>
    </citation>
    <scope>NUCLEOTIDE SEQUENCE</scope>
    <source>
        <strain evidence="3">CBS 260.36</strain>
    </source>
</reference>
<accession>A0A9P4ML63</accession>
<dbReference type="Proteomes" id="UP000799439">
    <property type="component" value="Unassembled WGS sequence"/>
</dbReference>
<evidence type="ECO:0000313" key="3">
    <source>
        <dbReference type="EMBL" id="KAF2156988.1"/>
    </source>
</evidence>
<dbReference type="InterPro" id="IPR002575">
    <property type="entry name" value="Aminoglycoside_PTrfase"/>
</dbReference>
<name>A0A9P4ML63_9PEZI</name>
<keyword evidence="3" id="KW-0723">Serine/threonine-protein kinase</keyword>
<feature type="domain" description="Aminoglycoside phosphotransferase" evidence="2">
    <location>
        <begin position="62"/>
        <end position="332"/>
    </location>
</feature>
<dbReference type="InterPro" id="IPR051035">
    <property type="entry name" value="Mito_inheritance_9"/>
</dbReference>
<dbReference type="GO" id="GO:0005739">
    <property type="term" value="C:mitochondrion"/>
    <property type="evidence" value="ECO:0007669"/>
    <property type="project" value="TreeGrafter"/>
</dbReference>
<protein>
    <submittedName>
        <fullName evidence="3">Serine/threonine protein kinase</fullName>
    </submittedName>
</protein>
<dbReference type="PANTHER" id="PTHR36091">
    <property type="entry name" value="ALTERED INHERITANCE OF MITOCHONDRIA PROTEIN 9, MITOCHONDRIAL"/>
    <property type="match status" value="1"/>
</dbReference>
<dbReference type="AlphaFoldDB" id="A0A9P4ML63"/>
<dbReference type="Gene3D" id="3.90.1200.10">
    <property type="match status" value="1"/>
</dbReference>
<dbReference type="Pfam" id="PF01636">
    <property type="entry name" value="APH"/>
    <property type="match status" value="1"/>
</dbReference>
<keyword evidence="4" id="KW-1185">Reference proteome</keyword>
<evidence type="ECO:0000256" key="1">
    <source>
        <dbReference type="SAM" id="MobiDB-lite"/>
    </source>
</evidence>
<feature type="region of interest" description="Disordered" evidence="1">
    <location>
        <begin position="521"/>
        <end position="543"/>
    </location>
</feature>
<evidence type="ECO:0000259" key="2">
    <source>
        <dbReference type="Pfam" id="PF01636"/>
    </source>
</evidence>
<comment type="caution">
    <text evidence="3">The sequence shown here is derived from an EMBL/GenBank/DDBJ whole genome shotgun (WGS) entry which is preliminary data.</text>
</comment>
<dbReference type="GO" id="GO:0004674">
    <property type="term" value="F:protein serine/threonine kinase activity"/>
    <property type="evidence" value="ECO:0007669"/>
    <property type="project" value="UniProtKB-KW"/>
</dbReference>
<gene>
    <name evidence="3" type="ORF">K461DRAFT_317157</name>
</gene>
<dbReference type="InterPro" id="IPR011009">
    <property type="entry name" value="Kinase-like_dom_sf"/>
</dbReference>
<keyword evidence="3" id="KW-0418">Kinase</keyword>
<dbReference type="PANTHER" id="PTHR36091:SF2">
    <property type="entry name" value="AMINOGLYCOSIDE PHOSPHOTRANSFERASE DOMAIN-CONTAINING PROTEIN"/>
    <property type="match status" value="1"/>
</dbReference>
<proteinExistence type="predicted"/>
<evidence type="ECO:0000313" key="4">
    <source>
        <dbReference type="Proteomes" id="UP000799439"/>
    </source>
</evidence>
<organism evidence="3 4">
    <name type="scientific">Myriangium duriaei CBS 260.36</name>
    <dbReference type="NCBI Taxonomy" id="1168546"/>
    <lineage>
        <taxon>Eukaryota</taxon>
        <taxon>Fungi</taxon>
        <taxon>Dikarya</taxon>
        <taxon>Ascomycota</taxon>
        <taxon>Pezizomycotina</taxon>
        <taxon>Dothideomycetes</taxon>
        <taxon>Dothideomycetidae</taxon>
        <taxon>Myriangiales</taxon>
        <taxon>Myriangiaceae</taxon>
        <taxon>Myriangium</taxon>
    </lineage>
</organism>
<feature type="region of interest" description="Disordered" evidence="1">
    <location>
        <begin position="348"/>
        <end position="376"/>
    </location>
</feature>
<keyword evidence="3" id="KW-0808">Transferase</keyword>
<dbReference type="EMBL" id="ML996081">
    <property type="protein sequence ID" value="KAF2156988.1"/>
    <property type="molecule type" value="Genomic_DNA"/>
</dbReference>
<dbReference type="OrthoDB" id="10003767at2759"/>
<sequence length="543" mass="62625">MRTVSHPSIEAINHPFFNYTSGRWIYNERLRLTERHQTFNVEALMATIAKSVGAHSDDISSLTKIAEGGSFRVFEASFINNDPVIIRIPYPRTLPHGFGVASEVATLEYLRKKGIPVPRVLKWSASHNNPVKAEYMILSKAAGMPLELTWDTMNMGERLKMVQNVVDFERQLFQLELPAYGSIYHKSYLACFPEYTSIAIEGEEDLVIGPSSDLLWWYHGRDQIKADRGPWPDSRAVVTSVGEREMSWLKAFGQPRFPRQPFYRELYDNREVSPLEQIQNLQNYLQVAPLVIPDDTDLRRPTLRHPDLSPNNIFVSSTAEFTCVIDWQHCAVLPLFIQASIPEHFQNFGDEDSENLRPPKPPVIDSESTNSLSPEEHDEIYRKRQLHYFYVGHTSKNNKLHWAALKQNHLVMRNKIYRAAGRPWEGDNTSLKAELIHVSENWPAIASAQAKDMPFPIQFTDEEIRECLDIDRQQVESDAKLQQLRDACPINFQGWVQTELYDEAKAKADYLRGVILEAAAEESEEDRKEMEKLWPFQDHEEID</sequence>
<dbReference type="SUPFAM" id="SSF56112">
    <property type="entry name" value="Protein kinase-like (PK-like)"/>
    <property type="match status" value="1"/>
</dbReference>